<name>A0A4U5W423_STRLS</name>
<evidence type="ECO:0000313" key="2">
    <source>
        <dbReference type="Proteomes" id="UP000305929"/>
    </source>
</evidence>
<dbReference type="Pfam" id="PF19371">
    <property type="entry name" value="DUF5946"/>
    <property type="match status" value="1"/>
</dbReference>
<dbReference type="OrthoDB" id="158614at2"/>
<protein>
    <submittedName>
        <fullName evidence="1">Uncharacterized protein</fullName>
    </submittedName>
</protein>
<accession>A0A4U5W423</accession>
<organism evidence="1 2">
    <name type="scientific">Streptomyces lasalocidi</name>
    <name type="common">Streptomyces lasaliensis</name>
    <dbReference type="NCBI Taxonomy" id="324833"/>
    <lineage>
        <taxon>Bacteria</taxon>
        <taxon>Bacillati</taxon>
        <taxon>Actinomycetota</taxon>
        <taxon>Actinomycetes</taxon>
        <taxon>Kitasatosporales</taxon>
        <taxon>Streptomycetaceae</taxon>
        <taxon>Streptomyces</taxon>
    </lineage>
</organism>
<dbReference type="EMBL" id="SZNQ01000003">
    <property type="protein sequence ID" value="TKS96127.1"/>
    <property type="molecule type" value="Genomic_DNA"/>
</dbReference>
<evidence type="ECO:0000313" key="1">
    <source>
        <dbReference type="EMBL" id="TKS96127.1"/>
    </source>
</evidence>
<proteinExistence type="predicted"/>
<dbReference type="InterPro" id="IPR045990">
    <property type="entry name" value="DUF5946"/>
</dbReference>
<sequence>MNEVNSSTECVGCGLSAASINAPLPVHPKASAECFALYTHLLARSYQDPAYQHVHQLIVDAYNTQHPEGTDNRTIQGVGVCLMTLCLFLENGVDPREGPRLHKAMTQNPVFTWLKPPRLHGLMTVADIVTATDPREHERLLWEWGRQVWQAWAPHHHEIRQWITRGGYRT</sequence>
<keyword evidence="2" id="KW-1185">Reference proteome</keyword>
<comment type="caution">
    <text evidence="1">The sequence shown here is derived from an EMBL/GenBank/DDBJ whole genome shotgun (WGS) entry which is preliminary data.</text>
</comment>
<dbReference type="Proteomes" id="UP000305929">
    <property type="component" value="Unassembled WGS sequence"/>
</dbReference>
<reference evidence="1 2" key="1">
    <citation type="submission" date="2019-04" db="EMBL/GenBank/DDBJ databases">
        <title>Streptomyces lasaliensis sp. nov., an Actinomycete isolated from soil which produces the polyether antibiotic lasalocid.</title>
        <authorList>
            <person name="Erwin G."/>
            <person name="Haber C."/>
        </authorList>
    </citation>
    <scope>NUCLEOTIDE SEQUENCE [LARGE SCALE GENOMIC DNA]</scope>
    <source>
        <strain evidence="1 2">X-537</strain>
    </source>
</reference>
<gene>
    <name evidence="1" type="ORF">E4U91_35745</name>
</gene>
<dbReference type="AlphaFoldDB" id="A0A4U5W423"/>